<comment type="subcellular location">
    <subcellularLocation>
        <location evidence="1">Cell membrane</location>
        <topology evidence="1">Multi-pass membrane protein</topology>
    </subcellularLocation>
</comment>
<evidence type="ECO:0000259" key="8">
    <source>
        <dbReference type="Pfam" id="PF00482"/>
    </source>
</evidence>
<keyword evidence="5 7" id="KW-1133">Transmembrane helix</keyword>
<dbReference type="InterPro" id="IPR018076">
    <property type="entry name" value="T2SS_GspF_dom"/>
</dbReference>
<comment type="caution">
    <text evidence="9">The sequence shown here is derived from an EMBL/GenBank/DDBJ whole genome shotgun (WGS) entry which is preliminary data.</text>
</comment>
<feature type="transmembrane region" description="Helical" evidence="7">
    <location>
        <begin position="208"/>
        <end position="238"/>
    </location>
</feature>
<keyword evidence="4 7" id="KW-0812">Transmembrane</keyword>
<dbReference type="InterPro" id="IPR042094">
    <property type="entry name" value="T2SS_GspF_sf"/>
</dbReference>
<name>A0A1G1ZI11_9BACT</name>
<feature type="transmembrane region" description="Helical" evidence="7">
    <location>
        <begin position="166"/>
        <end position="188"/>
    </location>
</feature>
<feature type="domain" description="Type II secretion system protein GspF" evidence="8">
    <location>
        <begin position="67"/>
        <end position="189"/>
    </location>
</feature>
<dbReference type="Gene3D" id="1.20.81.30">
    <property type="entry name" value="Type II secretion system (T2SS), domain F"/>
    <property type="match status" value="2"/>
</dbReference>
<dbReference type="Pfam" id="PF00482">
    <property type="entry name" value="T2SSF"/>
    <property type="match status" value="2"/>
</dbReference>
<dbReference type="PANTHER" id="PTHR30012:SF0">
    <property type="entry name" value="TYPE II SECRETION SYSTEM PROTEIN F-RELATED"/>
    <property type="match status" value="1"/>
</dbReference>
<comment type="similarity">
    <text evidence="2">Belongs to the GSP F family.</text>
</comment>
<dbReference type="EMBL" id="MHJG01000007">
    <property type="protein sequence ID" value="OGY64202.1"/>
    <property type="molecule type" value="Genomic_DNA"/>
</dbReference>
<dbReference type="Proteomes" id="UP000177960">
    <property type="component" value="Unassembled WGS sequence"/>
</dbReference>
<accession>A0A1G1ZI11</accession>
<evidence type="ECO:0000256" key="5">
    <source>
        <dbReference type="ARBA" id="ARBA00022989"/>
    </source>
</evidence>
<evidence type="ECO:0000313" key="10">
    <source>
        <dbReference type="Proteomes" id="UP000177960"/>
    </source>
</evidence>
<dbReference type="AlphaFoldDB" id="A0A1G1ZI11"/>
<feature type="domain" description="Type II secretion system protein GspF" evidence="8">
    <location>
        <begin position="270"/>
        <end position="394"/>
    </location>
</feature>
<dbReference type="STRING" id="1798404.A3B92_03560"/>
<keyword evidence="3" id="KW-1003">Cell membrane</keyword>
<reference evidence="9 10" key="1">
    <citation type="journal article" date="2016" name="Nat. Commun.">
        <title>Thousands of microbial genomes shed light on interconnected biogeochemical processes in an aquifer system.</title>
        <authorList>
            <person name="Anantharaman K."/>
            <person name="Brown C.T."/>
            <person name="Hug L.A."/>
            <person name="Sharon I."/>
            <person name="Castelle C.J."/>
            <person name="Probst A.J."/>
            <person name="Thomas B.C."/>
            <person name="Singh A."/>
            <person name="Wilkins M.J."/>
            <person name="Karaoz U."/>
            <person name="Brodie E.L."/>
            <person name="Williams K.H."/>
            <person name="Hubbard S.S."/>
            <person name="Banfield J.F."/>
        </authorList>
    </citation>
    <scope>NUCLEOTIDE SEQUENCE [LARGE SCALE GENOMIC DNA]</scope>
</reference>
<keyword evidence="6 7" id="KW-0472">Membrane</keyword>
<proteinExistence type="inferred from homology"/>
<protein>
    <recommendedName>
        <fullName evidence="8">Type II secretion system protein GspF domain-containing protein</fullName>
    </recommendedName>
</protein>
<dbReference type="PANTHER" id="PTHR30012">
    <property type="entry name" value="GENERAL SECRETION PATHWAY PROTEIN"/>
    <property type="match status" value="1"/>
</dbReference>
<evidence type="ECO:0000256" key="7">
    <source>
        <dbReference type="SAM" id="Phobius"/>
    </source>
</evidence>
<feature type="transmembrane region" description="Helical" evidence="7">
    <location>
        <begin position="375"/>
        <end position="399"/>
    </location>
</feature>
<dbReference type="InterPro" id="IPR003004">
    <property type="entry name" value="GspF/PilC"/>
</dbReference>
<evidence type="ECO:0000256" key="2">
    <source>
        <dbReference type="ARBA" id="ARBA00005745"/>
    </source>
</evidence>
<sequence length="402" mass="43929">MKFHYIATEQSGKLAEGDLDATSHSEALQVLTGKGLKPTSVQEVKSISIGKEIFGQSVNVSDKVILTRYLSLMLGAGTDLFRAVDILVNDFSKPVLKSLLAEIKDNLSKGNPFYATFEKYPKYFSTVFVSLIKSGEKSGNLVEVLSNLSISLEKEKELKNKVTSALIYPLILLSMSFLMLILLVTFALPRIANVFLSSGVQPPIFSRIIFTVGLFLSKNALIVFPLGAILFAGTVYFLTKTHSGKRFVYFIGVHTPVIKNVMKQLALQRFAITLSSLMRSGLPIISSLEITADTVGSEELKTSLMRIAREGVAKGLTLGDAFHREQTAFPMVVVNLISVSEKAGHIEDILKTLANFYETEVDNSIKIMIAFIEPILLLFIGVLIGTVALAVIVPVYQLVGGV</sequence>
<gene>
    <name evidence="9" type="ORF">A3B92_03560</name>
</gene>
<evidence type="ECO:0000256" key="1">
    <source>
        <dbReference type="ARBA" id="ARBA00004651"/>
    </source>
</evidence>
<evidence type="ECO:0000256" key="3">
    <source>
        <dbReference type="ARBA" id="ARBA00022475"/>
    </source>
</evidence>
<dbReference type="PRINTS" id="PR00812">
    <property type="entry name" value="BCTERIALGSPF"/>
</dbReference>
<evidence type="ECO:0000256" key="6">
    <source>
        <dbReference type="ARBA" id="ARBA00023136"/>
    </source>
</evidence>
<dbReference type="GO" id="GO:0005886">
    <property type="term" value="C:plasma membrane"/>
    <property type="evidence" value="ECO:0007669"/>
    <property type="project" value="UniProtKB-SubCell"/>
</dbReference>
<evidence type="ECO:0000256" key="4">
    <source>
        <dbReference type="ARBA" id="ARBA00022692"/>
    </source>
</evidence>
<evidence type="ECO:0000313" key="9">
    <source>
        <dbReference type="EMBL" id="OGY64202.1"/>
    </source>
</evidence>
<organism evidence="9 10">
    <name type="scientific">Candidatus Harrisonbacteria bacterium RIFCSPHIGHO2_02_FULL_42_16</name>
    <dbReference type="NCBI Taxonomy" id="1798404"/>
    <lineage>
        <taxon>Bacteria</taxon>
        <taxon>Candidatus Harrisoniibacteriota</taxon>
    </lineage>
</organism>